<feature type="compositionally biased region" description="Gly residues" evidence="6">
    <location>
        <begin position="131"/>
        <end position="149"/>
    </location>
</feature>
<dbReference type="PANTHER" id="PTHR23301">
    <property type="entry name" value="CHITIN BINDING PERITROPHIN-A"/>
    <property type="match status" value="1"/>
</dbReference>
<dbReference type="Pfam" id="PF01607">
    <property type="entry name" value="CBM_14"/>
    <property type="match status" value="1"/>
</dbReference>
<feature type="non-terminal residue" evidence="8">
    <location>
        <position position="199"/>
    </location>
</feature>
<feature type="domain" description="Chitin-binding type-2" evidence="7">
    <location>
        <begin position="60"/>
        <end position="121"/>
    </location>
</feature>
<protein>
    <submittedName>
        <fullName evidence="8">Putative chitin binding peritrophin-a</fullName>
    </submittedName>
</protein>
<evidence type="ECO:0000256" key="6">
    <source>
        <dbReference type="SAM" id="MobiDB-lite"/>
    </source>
</evidence>
<feature type="region of interest" description="Disordered" evidence="6">
    <location>
        <begin position="123"/>
        <end position="199"/>
    </location>
</feature>
<dbReference type="PANTHER" id="PTHR23301:SF0">
    <property type="entry name" value="CHITIN-BINDING TYPE-2 DOMAIN-CONTAINING PROTEIN-RELATED"/>
    <property type="match status" value="1"/>
</dbReference>
<evidence type="ECO:0000256" key="1">
    <source>
        <dbReference type="ARBA" id="ARBA00022669"/>
    </source>
</evidence>
<sequence length="199" mass="19807">PQQGSGVSQQPGGSGQGRPVPGGTAPGGTRPVDTRPCDNETTTGQQGGPPSGQGTPSNQKLPCPKEGFYRNPQNCNRFYRCVRREGAGGFDVYEFDCPAGLVFDERYSVCNWPYQAPPCEESHASQIVQPGQGGQVGSPGQGGRPGTGGAPARPGTPGTGGTPGRPGTPGTGGTPGRPGTPGTGGTPGRPGTPGTGGTP</sequence>
<evidence type="ECO:0000256" key="5">
    <source>
        <dbReference type="ARBA" id="ARBA00023180"/>
    </source>
</evidence>
<accession>L7MB62</accession>
<dbReference type="GO" id="GO:0008061">
    <property type="term" value="F:chitin binding"/>
    <property type="evidence" value="ECO:0007669"/>
    <property type="project" value="UniProtKB-KW"/>
</dbReference>
<dbReference type="InterPro" id="IPR036508">
    <property type="entry name" value="Chitin-bd_dom_sf"/>
</dbReference>
<dbReference type="PROSITE" id="PS50940">
    <property type="entry name" value="CHIT_BIND_II"/>
    <property type="match status" value="1"/>
</dbReference>
<evidence type="ECO:0000256" key="4">
    <source>
        <dbReference type="ARBA" id="ARBA00023157"/>
    </source>
</evidence>
<proteinExistence type="evidence at transcript level"/>
<evidence type="ECO:0000256" key="2">
    <source>
        <dbReference type="ARBA" id="ARBA00022729"/>
    </source>
</evidence>
<keyword evidence="1" id="KW-0147">Chitin-binding</keyword>
<dbReference type="GO" id="GO:0005576">
    <property type="term" value="C:extracellular region"/>
    <property type="evidence" value="ECO:0007669"/>
    <property type="project" value="InterPro"/>
</dbReference>
<keyword evidence="5" id="KW-0325">Glycoprotein</keyword>
<feature type="non-terminal residue" evidence="8">
    <location>
        <position position="1"/>
    </location>
</feature>
<reference evidence="8" key="2">
    <citation type="journal article" date="2015" name="J. Proteomics">
        <title>Sexual differences in the sialomes of the zebra tick, Rhipicephalus pulchellus.</title>
        <authorList>
            <person name="Tan A.W."/>
            <person name="Francischetti I.M."/>
            <person name="Slovak M."/>
            <person name="Kini R.M."/>
            <person name="Ribeiro J.M."/>
        </authorList>
    </citation>
    <scope>NUCLEOTIDE SEQUENCE</scope>
    <source>
        <tissue evidence="8">Salivary gland</tissue>
    </source>
</reference>
<keyword evidence="2" id="KW-0732">Signal</keyword>
<keyword evidence="4" id="KW-1015">Disulfide bond</keyword>
<keyword evidence="3" id="KW-0677">Repeat</keyword>
<name>L7MB62_RHIPC</name>
<evidence type="ECO:0000313" key="8">
    <source>
        <dbReference type="EMBL" id="JAA61260.1"/>
    </source>
</evidence>
<dbReference type="SMART" id="SM00494">
    <property type="entry name" value="ChtBD2"/>
    <property type="match status" value="1"/>
</dbReference>
<evidence type="ECO:0000259" key="7">
    <source>
        <dbReference type="PROSITE" id="PS50940"/>
    </source>
</evidence>
<organism evidence="8">
    <name type="scientific">Rhipicephalus pulchellus</name>
    <name type="common">Yellow backed tick</name>
    <name type="synonym">Dermacentor pulchellus</name>
    <dbReference type="NCBI Taxonomy" id="72859"/>
    <lineage>
        <taxon>Eukaryota</taxon>
        <taxon>Metazoa</taxon>
        <taxon>Ecdysozoa</taxon>
        <taxon>Arthropoda</taxon>
        <taxon>Chelicerata</taxon>
        <taxon>Arachnida</taxon>
        <taxon>Acari</taxon>
        <taxon>Parasitiformes</taxon>
        <taxon>Ixodida</taxon>
        <taxon>Ixodoidea</taxon>
        <taxon>Ixodidae</taxon>
        <taxon>Rhipicephalinae</taxon>
        <taxon>Rhipicephalus</taxon>
        <taxon>Rhipicephalus</taxon>
    </lineage>
</organism>
<dbReference type="AlphaFoldDB" id="L7MB62"/>
<feature type="compositionally biased region" description="Low complexity" evidence="6">
    <location>
        <begin position="1"/>
        <end position="23"/>
    </location>
</feature>
<dbReference type="InterPro" id="IPR051940">
    <property type="entry name" value="Chitin_bind-dev_reg"/>
</dbReference>
<dbReference type="InterPro" id="IPR002557">
    <property type="entry name" value="Chitin-bd_dom"/>
</dbReference>
<dbReference type="Gene3D" id="2.170.140.10">
    <property type="entry name" value="Chitin binding domain"/>
    <property type="match status" value="1"/>
</dbReference>
<feature type="compositionally biased region" description="Gly residues" evidence="6">
    <location>
        <begin position="157"/>
        <end position="199"/>
    </location>
</feature>
<dbReference type="EMBL" id="GACK01003774">
    <property type="protein sequence ID" value="JAA61260.1"/>
    <property type="molecule type" value="mRNA"/>
</dbReference>
<dbReference type="SUPFAM" id="SSF57625">
    <property type="entry name" value="Invertebrate chitin-binding proteins"/>
    <property type="match status" value="1"/>
</dbReference>
<evidence type="ECO:0000256" key="3">
    <source>
        <dbReference type="ARBA" id="ARBA00022737"/>
    </source>
</evidence>
<reference evidence="8" key="1">
    <citation type="submission" date="2012-11" db="EMBL/GenBank/DDBJ databases">
        <authorList>
            <person name="Lucero-Rivera Y.E."/>
            <person name="Tovar-Ramirez D."/>
        </authorList>
    </citation>
    <scope>NUCLEOTIDE SEQUENCE</scope>
    <source>
        <tissue evidence="8">Salivary gland</tissue>
    </source>
</reference>
<feature type="region of interest" description="Disordered" evidence="6">
    <location>
        <begin position="1"/>
        <end position="65"/>
    </location>
</feature>